<keyword evidence="5 6" id="KW-0472">Membrane</keyword>
<dbReference type="STRING" id="570156.AOG27_08115"/>
<dbReference type="PATRIC" id="fig|570156.3.peg.2679"/>
<reference evidence="9 11" key="2">
    <citation type="submission" date="2023-01" db="EMBL/GenBank/DDBJ databases">
        <title>Trichodesmium-associated heterotrophic epibiont bacteria.</title>
        <authorList>
            <person name="Cleveland C.S."/>
            <person name="Webb E.A."/>
        </authorList>
    </citation>
    <scope>NUCLEOTIDE SEQUENCE [LARGE SCALE GENOMIC DNA]</scope>
    <source>
        <strain evidence="9 11">USCH2</strain>
    </source>
</reference>
<keyword evidence="11" id="KW-1185">Reference proteome</keyword>
<dbReference type="PANTHER" id="PTHR32309:SF13">
    <property type="entry name" value="FERRIC ENTEROBACTIN TRANSPORT PROTEIN FEPE"/>
    <property type="match status" value="1"/>
</dbReference>
<keyword evidence="2" id="KW-1003">Cell membrane</keyword>
<dbReference type="Proteomes" id="UP001377972">
    <property type="component" value="Unassembled WGS sequence"/>
</dbReference>
<evidence type="ECO:0000256" key="6">
    <source>
        <dbReference type="SAM" id="Phobius"/>
    </source>
</evidence>
<sequence>MEHIETGLGTKQAPSDEVDLKALFIYLWNKKFIIAFITMLFAVTSVVVALNLPNIYQAEALLAPAEDEQNGGLASLAGQFGGLANLAGISVGGSGNKEVKLALEVLKSRQFSSQFIQKHDVLKELMATESWDLTTNTLLFDPTIYNQTTGEWVREVTLPFKPKPSMQEAHEKYLEKVVIEEDQETGMIKLAVLHHSPYVAKQWVDWLIDDINLVMKARDVAEANKSAEFLTQQISKTDVFDIKSVLYKLLEEQAKTIMFANVREEYIFKTVDPAVVPEKKAKPRRGLICIVGTALGMFVSIFFVSLGYLFRN</sequence>
<proteinExistence type="predicted"/>
<feature type="transmembrane region" description="Helical" evidence="6">
    <location>
        <begin position="287"/>
        <end position="310"/>
    </location>
</feature>
<evidence type="ECO:0000256" key="5">
    <source>
        <dbReference type="ARBA" id="ARBA00023136"/>
    </source>
</evidence>
<dbReference type="EMBL" id="LJTC01000004">
    <property type="protein sequence ID" value="KPM84257.1"/>
    <property type="molecule type" value="Genomic_DNA"/>
</dbReference>
<reference evidence="8 10" key="1">
    <citation type="submission" date="2015-09" db="EMBL/GenBank/DDBJ databases">
        <title>Draft Genome Sequence of Pseudoalteromonas lipolytica UCD-48B.</title>
        <authorList>
            <person name="Krusor M."/>
            <person name="Coil D.A."/>
            <person name="Lang J.M."/>
            <person name="Eisen J.A."/>
            <person name="Alexiev A."/>
        </authorList>
    </citation>
    <scope>NUCLEOTIDE SEQUENCE [LARGE SCALE GENOMIC DNA]</scope>
    <source>
        <strain evidence="8 10">UCD-48B</strain>
    </source>
</reference>
<gene>
    <name evidence="8" type="ORF">AOG27_08115</name>
    <name evidence="9" type="ORF">PQI24_02645</name>
</gene>
<dbReference type="Pfam" id="PF02706">
    <property type="entry name" value="Wzz"/>
    <property type="match status" value="1"/>
</dbReference>
<dbReference type="AlphaFoldDB" id="A0A0P7DWU3"/>
<dbReference type="InterPro" id="IPR050445">
    <property type="entry name" value="Bact_polysacc_biosynth/exp"/>
</dbReference>
<evidence type="ECO:0000256" key="3">
    <source>
        <dbReference type="ARBA" id="ARBA00022692"/>
    </source>
</evidence>
<evidence type="ECO:0000256" key="2">
    <source>
        <dbReference type="ARBA" id="ARBA00022475"/>
    </source>
</evidence>
<feature type="transmembrane region" description="Helical" evidence="6">
    <location>
        <begin position="32"/>
        <end position="52"/>
    </location>
</feature>
<keyword evidence="4 6" id="KW-1133">Transmembrane helix</keyword>
<accession>A0A0P7DWU3</accession>
<keyword evidence="3 6" id="KW-0812">Transmembrane</keyword>
<dbReference type="GO" id="GO:0005886">
    <property type="term" value="C:plasma membrane"/>
    <property type="evidence" value="ECO:0007669"/>
    <property type="project" value="UniProtKB-SubCell"/>
</dbReference>
<dbReference type="PANTHER" id="PTHR32309">
    <property type="entry name" value="TYROSINE-PROTEIN KINASE"/>
    <property type="match status" value="1"/>
</dbReference>
<dbReference type="GO" id="GO:0004713">
    <property type="term" value="F:protein tyrosine kinase activity"/>
    <property type="evidence" value="ECO:0007669"/>
    <property type="project" value="TreeGrafter"/>
</dbReference>
<evidence type="ECO:0000256" key="1">
    <source>
        <dbReference type="ARBA" id="ARBA00004651"/>
    </source>
</evidence>
<feature type="domain" description="Polysaccharide chain length determinant N-terminal" evidence="7">
    <location>
        <begin position="16"/>
        <end position="118"/>
    </location>
</feature>
<evidence type="ECO:0000256" key="4">
    <source>
        <dbReference type="ARBA" id="ARBA00022989"/>
    </source>
</evidence>
<evidence type="ECO:0000313" key="8">
    <source>
        <dbReference type="EMBL" id="KPM84257.1"/>
    </source>
</evidence>
<comment type="subcellular location">
    <subcellularLocation>
        <location evidence="1">Cell membrane</location>
        <topology evidence="1">Multi-pass membrane protein</topology>
    </subcellularLocation>
</comment>
<evidence type="ECO:0000313" key="10">
    <source>
        <dbReference type="Proteomes" id="UP000050378"/>
    </source>
</evidence>
<dbReference type="InterPro" id="IPR003856">
    <property type="entry name" value="LPS_length_determ_N"/>
</dbReference>
<evidence type="ECO:0000313" key="9">
    <source>
        <dbReference type="EMBL" id="MEJ6494909.1"/>
    </source>
</evidence>
<organism evidence="8 10">
    <name type="scientific">Pseudoalteromonas lipolytica</name>
    <dbReference type="NCBI Taxonomy" id="570156"/>
    <lineage>
        <taxon>Bacteria</taxon>
        <taxon>Pseudomonadati</taxon>
        <taxon>Pseudomonadota</taxon>
        <taxon>Gammaproteobacteria</taxon>
        <taxon>Alteromonadales</taxon>
        <taxon>Pseudoalteromonadaceae</taxon>
        <taxon>Pseudoalteromonas</taxon>
    </lineage>
</organism>
<comment type="caution">
    <text evidence="8">The sequence shown here is derived from an EMBL/GenBank/DDBJ whole genome shotgun (WGS) entry which is preliminary data.</text>
</comment>
<dbReference type="OrthoDB" id="9775724at2"/>
<evidence type="ECO:0000313" key="11">
    <source>
        <dbReference type="Proteomes" id="UP001377972"/>
    </source>
</evidence>
<dbReference type="RefSeq" id="WP_054552512.1">
    <property type="nucleotide sequence ID" value="NZ_JAQPZS010000002.1"/>
</dbReference>
<protein>
    <submittedName>
        <fullName evidence="8">Lipopolysaccharide biosynthesis protein</fullName>
    </submittedName>
    <submittedName>
        <fullName evidence="9">Wzz/FepE/Etk N-terminal domain-containing protein</fullName>
    </submittedName>
</protein>
<dbReference type="EMBL" id="JAQPZS010000002">
    <property type="protein sequence ID" value="MEJ6494909.1"/>
    <property type="molecule type" value="Genomic_DNA"/>
</dbReference>
<evidence type="ECO:0000259" key="7">
    <source>
        <dbReference type="Pfam" id="PF02706"/>
    </source>
</evidence>
<dbReference type="Proteomes" id="UP000050378">
    <property type="component" value="Unassembled WGS sequence"/>
</dbReference>
<name>A0A0P7DWU3_9GAMM</name>